<evidence type="ECO:0000313" key="4">
    <source>
        <dbReference type="Proteomes" id="UP000195137"/>
    </source>
</evidence>
<reference evidence="3 4" key="1">
    <citation type="submission" date="2016-12" db="EMBL/GenBank/DDBJ databases">
        <title>Discovery of methanogenic haloarchaea.</title>
        <authorList>
            <person name="Sorokin D.Y."/>
            <person name="Makarova K.S."/>
            <person name="Abbas B."/>
            <person name="Ferrer M."/>
            <person name="Golyshin P.N."/>
        </authorList>
    </citation>
    <scope>NUCLEOTIDE SEQUENCE [LARGE SCALE GENOMIC DNA]</scope>
    <source>
        <strain evidence="3">AMET1</strain>
    </source>
</reference>
<evidence type="ECO:0000256" key="1">
    <source>
        <dbReference type="ARBA" id="ARBA00022679"/>
    </source>
</evidence>
<keyword evidence="1 3" id="KW-0808">Transferase</keyword>
<dbReference type="OrthoDB" id="59563at2157"/>
<name>A0A1Y3GB68_9EURY</name>
<dbReference type="Gene3D" id="1.10.8.240">
    <property type="entry name" value="CofD-like domain"/>
    <property type="match status" value="1"/>
</dbReference>
<dbReference type="Proteomes" id="UP000195137">
    <property type="component" value="Unassembled WGS sequence"/>
</dbReference>
<dbReference type="PANTHER" id="PTHR43007">
    <property type="entry name" value="2-PHOSPHO-L-LACTATE TRANSFERASE"/>
    <property type="match status" value="1"/>
</dbReference>
<dbReference type="HAMAP" id="MF_01257">
    <property type="entry name" value="CofD"/>
    <property type="match status" value="1"/>
</dbReference>
<evidence type="ECO:0000256" key="2">
    <source>
        <dbReference type="ARBA" id="ARBA00022842"/>
    </source>
</evidence>
<organism evidence="3 4">
    <name type="scientific">Methanonatronarchaeum thermophilum</name>
    <dbReference type="NCBI Taxonomy" id="1927129"/>
    <lineage>
        <taxon>Archaea</taxon>
        <taxon>Methanobacteriati</taxon>
        <taxon>Methanobacteriota</taxon>
        <taxon>Methanonatronarchaeia</taxon>
        <taxon>Methanonatronarchaeales</taxon>
        <taxon>Methanonatronarchaeaceae</taxon>
        <taxon>Methanonatronarchaeum</taxon>
    </lineage>
</organism>
<dbReference type="SUPFAM" id="SSF142338">
    <property type="entry name" value="CofD-like"/>
    <property type="match status" value="1"/>
</dbReference>
<accession>A0A1Y3GB68</accession>
<dbReference type="PANTHER" id="PTHR43007:SF1">
    <property type="entry name" value="2-PHOSPHO-L-LACTATE TRANSFERASE"/>
    <property type="match status" value="1"/>
</dbReference>
<dbReference type="AlphaFoldDB" id="A0A1Y3GB68"/>
<dbReference type="Gene3D" id="3.40.50.10680">
    <property type="entry name" value="CofD-like domains"/>
    <property type="match status" value="1"/>
</dbReference>
<proteinExistence type="inferred from homology"/>
<dbReference type="RefSeq" id="WP_086637775.1">
    <property type="nucleotide sequence ID" value="NZ_MRZU01000004.1"/>
</dbReference>
<keyword evidence="4" id="KW-1185">Reference proteome</keyword>
<dbReference type="InterPro" id="IPR038136">
    <property type="entry name" value="CofD-like_dom_sf"/>
</dbReference>
<dbReference type="EMBL" id="MRZU01000004">
    <property type="protein sequence ID" value="OUJ18507.1"/>
    <property type="molecule type" value="Genomic_DNA"/>
</dbReference>
<gene>
    <name evidence="3" type="ORF">AMET1_1426</name>
</gene>
<dbReference type="NCBIfam" id="TIGR01819">
    <property type="entry name" value="F420_cofD"/>
    <property type="match status" value="1"/>
</dbReference>
<dbReference type="InterPro" id="IPR010115">
    <property type="entry name" value="FbiA/CofD"/>
</dbReference>
<dbReference type="GO" id="GO:0043743">
    <property type="term" value="F:LPPG:FO 2-phospho-L-lactate transferase activity"/>
    <property type="evidence" value="ECO:0007669"/>
    <property type="project" value="InterPro"/>
</dbReference>
<dbReference type="InterPro" id="IPR002882">
    <property type="entry name" value="CofD"/>
</dbReference>
<keyword evidence="2" id="KW-0460">Magnesium</keyword>
<dbReference type="GO" id="GO:0000287">
    <property type="term" value="F:magnesium ion binding"/>
    <property type="evidence" value="ECO:0007669"/>
    <property type="project" value="InterPro"/>
</dbReference>
<evidence type="ECO:0000313" key="3">
    <source>
        <dbReference type="EMBL" id="OUJ18507.1"/>
    </source>
</evidence>
<protein>
    <submittedName>
        <fullName evidence="3">LPPG:FO 2-phospho-L-lactate transferase F420 biosynthesis enzyme CofD</fullName>
    </submittedName>
</protein>
<sequence>MLFLSGGTGTPKLIRGFRSLIDEGEMVVVANTADDTFVSGNLVCPDLDTVVYTLAGLIDDDRWWGIEGDSFDTHDFLNQIGQGEYMRIGDLDRAVHIRRTVLLEEFSLSRVTEEICGCLGVEADVFPMTDDRVRTKIVSGGREFGFQEWLVELDGAPVPEKVVFDGLEDAVPSPGFLDALDCEDNVVIGPSNPVTSIYPILSLEGVWDRLLEKNVVAVSPIVDGEPFSGPAVRLMRAFGISPDNYGLRDFYDGLVDCFVYDVRNQDPPGDGVVFDTYMRSCRDEAFVASKVIDLFDEM</sequence>
<comment type="caution">
    <text evidence="3">The sequence shown here is derived from an EMBL/GenBank/DDBJ whole genome shotgun (WGS) entry which is preliminary data.</text>
</comment>
<dbReference type="Pfam" id="PF01933">
    <property type="entry name" value="CofD"/>
    <property type="match status" value="1"/>
</dbReference>